<dbReference type="Proteomes" id="UP001186974">
    <property type="component" value="Unassembled WGS sequence"/>
</dbReference>
<sequence>LKNADDILDQVMKKVDVNKDGLIHYAEFRTFVRHAERELHELFRSIDRNHDGTIDKEELQDAFKRSGLAVPKARLDRFFDDVDKDHDGTISFDEWRSFLLFVPAHTLTLKTVLSYYSSTYLLGPEGDVHISDETLQGL</sequence>
<keyword evidence="2" id="KW-1185">Reference proteome</keyword>
<feature type="non-terminal residue" evidence="1">
    <location>
        <position position="1"/>
    </location>
</feature>
<gene>
    <name evidence="1" type="ORF">LTS18_014313</name>
</gene>
<comment type="caution">
    <text evidence="1">The sequence shown here is derived from an EMBL/GenBank/DDBJ whole genome shotgun (WGS) entry which is preliminary data.</text>
</comment>
<accession>A0ACC3CVJ8</accession>
<evidence type="ECO:0000313" key="1">
    <source>
        <dbReference type="EMBL" id="KAK3045211.1"/>
    </source>
</evidence>
<organism evidence="1 2">
    <name type="scientific">Coniosporium uncinatum</name>
    <dbReference type="NCBI Taxonomy" id="93489"/>
    <lineage>
        <taxon>Eukaryota</taxon>
        <taxon>Fungi</taxon>
        <taxon>Dikarya</taxon>
        <taxon>Ascomycota</taxon>
        <taxon>Pezizomycotina</taxon>
        <taxon>Dothideomycetes</taxon>
        <taxon>Dothideomycetes incertae sedis</taxon>
        <taxon>Coniosporium</taxon>
    </lineage>
</organism>
<feature type="non-terminal residue" evidence="1">
    <location>
        <position position="138"/>
    </location>
</feature>
<evidence type="ECO:0000313" key="2">
    <source>
        <dbReference type="Proteomes" id="UP001186974"/>
    </source>
</evidence>
<name>A0ACC3CVJ8_9PEZI</name>
<protein>
    <submittedName>
        <fullName evidence="1">Uncharacterized protein</fullName>
    </submittedName>
</protein>
<proteinExistence type="predicted"/>
<reference evidence="1" key="1">
    <citation type="submission" date="2024-09" db="EMBL/GenBank/DDBJ databases">
        <title>Black Yeasts Isolated from many extreme environments.</title>
        <authorList>
            <person name="Coleine C."/>
            <person name="Stajich J.E."/>
            <person name="Selbmann L."/>
        </authorList>
    </citation>
    <scope>NUCLEOTIDE SEQUENCE</scope>
    <source>
        <strain evidence="1">CCFEE 5737</strain>
    </source>
</reference>
<dbReference type="EMBL" id="JAWDJW010010886">
    <property type="protein sequence ID" value="KAK3045211.1"/>
    <property type="molecule type" value="Genomic_DNA"/>
</dbReference>